<dbReference type="PhylomeDB" id="B8M2S9"/>
<dbReference type="InParanoid" id="B8M2S9"/>
<dbReference type="OrthoDB" id="3172332at2759"/>
<gene>
    <name evidence="1" type="ORF">TSTA_094300</name>
</gene>
<dbReference type="AlphaFoldDB" id="B8M2S9"/>
<dbReference type="RefSeq" id="XP_002479147.1">
    <property type="nucleotide sequence ID" value="XM_002479102.1"/>
</dbReference>
<dbReference type="HOGENOM" id="CLU_1595655_0_0_1"/>
<dbReference type="Proteomes" id="UP000001745">
    <property type="component" value="Unassembled WGS sequence"/>
</dbReference>
<keyword evidence="2" id="KW-1185">Reference proteome</keyword>
<dbReference type="STRING" id="441959.B8M2S9"/>
<name>B8M2S9_TALSN</name>
<sequence length="167" mass="19062">MASIIMTGLNYSLASSTTCPDQSQTKDGSQHYTTRLSNVGFTGSDFKPLDILSLQHREGFWDTLIMGVVARKVMEIEERDYYEDINPLDDVFSLSNLPTSWDLSLPTLPESYRLREAEAIISGCPVDRVYLACKQKRRNRDQKVLIGEYDVLNRQWIYAGDRSPEDT</sequence>
<reference evidence="2" key="1">
    <citation type="journal article" date="2015" name="Genome Announc.">
        <title>Genome sequence of the AIDS-associated pathogen Penicillium marneffei (ATCC18224) and its near taxonomic relative Talaromyces stipitatus (ATCC10500).</title>
        <authorList>
            <person name="Nierman W.C."/>
            <person name="Fedorova-Abrams N.D."/>
            <person name="Andrianopoulos A."/>
        </authorList>
    </citation>
    <scope>NUCLEOTIDE SEQUENCE [LARGE SCALE GENOMIC DNA]</scope>
    <source>
        <strain evidence="2">ATCC 10500 / CBS 375.48 / QM 6759 / NRRL 1006</strain>
    </source>
</reference>
<evidence type="ECO:0000313" key="1">
    <source>
        <dbReference type="EMBL" id="EED22184.1"/>
    </source>
</evidence>
<dbReference type="GeneID" id="8103758"/>
<proteinExistence type="predicted"/>
<accession>B8M2S9</accession>
<organism evidence="1 2">
    <name type="scientific">Talaromyces stipitatus (strain ATCC 10500 / CBS 375.48 / QM 6759 / NRRL 1006)</name>
    <name type="common">Penicillium stipitatum</name>
    <dbReference type="NCBI Taxonomy" id="441959"/>
    <lineage>
        <taxon>Eukaryota</taxon>
        <taxon>Fungi</taxon>
        <taxon>Dikarya</taxon>
        <taxon>Ascomycota</taxon>
        <taxon>Pezizomycotina</taxon>
        <taxon>Eurotiomycetes</taxon>
        <taxon>Eurotiomycetidae</taxon>
        <taxon>Eurotiales</taxon>
        <taxon>Trichocomaceae</taxon>
        <taxon>Talaromyces</taxon>
        <taxon>Talaromyces sect. Talaromyces</taxon>
    </lineage>
</organism>
<dbReference type="VEuPathDB" id="FungiDB:TSTA_094300"/>
<dbReference type="EMBL" id="EQ962653">
    <property type="protein sequence ID" value="EED22184.1"/>
    <property type="molecule type" value="Genomic_DNA"/>
</dbReference>
<evidence type="ECO:0000313" key="2">
    <source>
        <dbReference type="Proteomes" id="UP000001745"/>
    </source>
</evidence>
<protein>
    <submittedName>
        <fullName evidence="1">Uncharacterized protein</fullName>
    </submittedName>
</protein>